<dbReference type="OrthoDB" id="5143207at2"/>
<dbReference type="Proteomes" id="UP000307808">
    <property type="component" value="Unassembled WGS sequence"/>
</dbReference>
<keyword evidence="6" id="KW-1185">Reference proteome</keyword>
<feature type="chain" id="PRO_5020561511" evidence="4">
    <location>
        <begin position="24"/>
        <end position="235"/>
    </location>
</feature>
<dbReference type="RefSeq" id="WP_137066736.1">
    <property type="nucleotide sequence ID" value="NZ_CP040748.1"/>
</dbReference>
<proteinExistence type="inferred from homology"/>
<dbReference type="InterPro" id="IPR009830">
    <property type="entry name" value="LppX/LprAFG"/>
</dbReference>
<keyword evidence="3" id="KW-1003">Cell membrane</keyword>
<evidence type="ECO:0000256" key="2">
    <source>
        <dbReference type="ARBA" id="ARBA00009194"/>
    </source>
</evidence>
<keyword evidence="5" id="KW-0449">Lipoprotein</keyword>
<sequence length="235" mass="24613">MRGVRVRTRLAATLVVLALGASACSGGDDDGDRDPAQALSEAAETLESTSGVTLGLSTDELPSGVNGIVEAVGAVTDAPAFEGTLKVRVAGTDFDVPVVALDDKVWATVPLTTTWQDIDPTDYGAPDPSRLIGAENGVVALLRGTEDPEAGASERGGRDNDEVLTSYTGTIPGEVVKRVIPSSSASSEFDATYLVTDDGELRRAEVTGVFYEGNDEMTYVLDITDYGLEKTIRKP</sequence>
<dbReference type="EMBL" id="SZPY01000003">
    <property type="protein sequence ID" value="TKI61730.1"/>
    <property type="molecule type" value="Genomic_DNA"/>
</dbReference>
<dbReference type="GO" id="GO:0030313">
    <property type="term" value="C:cell envelope"/>
    <property type="evidence" value="ECO:0007669"/>
    <property type="project" value="UniProtKB-SubCell"/>
</dbReference>
<comment type="subcellular location">
    <subcellularLocation>
        <location evidence="1">Cell envelope</location>
    </subcellularLocation>
</comment>
<evidence type="ECO:0000256" key="3">
    <source>
        <dbReference type="ARBA" id="ARBA00022475"/>
    </source>
</evidence>
<accession>A0A4U2YLC6</accession>
<evidence type="ECO:0000313" key="5">
    <source>
        <dbReference type="EMBL" id="TKI61730.1"/>
    </source>
</evidence>
<evidence type="ECO:0000256" key="4">
    <source>
        <dbReference type="SAM" id="SignalP"/>
    </source>
</evidence>
<evidence type="ECO:0000313" key="6">
    <source>
        <dbReference type="Proteomes" id="UP000307808"/>
    </source>
</evidence>
<comment type="similarity">
    <text evidence="2">Belongs to the LppX/LprAFG lipoprotein family.</text>
</comment>
<dbReference type="CDD" id="cd16334">
    <property type="entry name" value="LppX-like"/>
    <property type="match status" value="1"/>
</dbReference>
<dbReference type="PROSITE" id="PS51257">
    <property type="entry name" value="PROKAR_LIPOPROTEIN"/>
    <property type="match status" value="1"/>
</dbReference>
<name>A0A4U2YLC6_9ACTN</name>
<keyword evidence="4" id="KW-0732">Signal</keyword>
<organism evidence="5 6">
    <name type="scientific">Nocardioides jishulii</name>
    <dbReference type="NCBI Taxonomy" id="2575440"/>
    <lineage>
        <taxon>Bacteria</taxon>
        <taxon>Bacillati</taxon>
        <taxon>Actinomycetota</taxon>
        <taxon>Actinomycetes</taxon>
        <taxon>Propionibacteriales</taxon>
        <taxon>Nocardioidaceae</taxon>
        <taxon>Nocardioides</taxon>
    </lineage>
</organism>
<evidence type="ECO:0000256" key="1">
    <source>
        <dbReference type="ARBA" id="ARBA00004196"/>
    </source>
</evidence>
<gene>
    <name evidence="5" type="ORF">FC770_13335</name>
</gene>
<dbReference type="Gene3D" id="2.50.20.20">
    <property type="match status" value="1"/>
</dbReference>
<reference evidence="5 6" key="1">
    <citation type="submission" date="2019-04" db="EMBL/GenBank/DDBJ databases">
        <authorList>
            <person name="Dong K."/>
        </authorList>
    </citation>
    <scope>NUCLEOTIDE SEQUENCE [LARGE SCALE GENOMIC DNA]</scope>
    <source>
        <strain evidence="6">dk3543</strain>
    </source>
</reference>
<comment type="caution">
    <text evidence="5">The sequence shown here is derived from an EMBL/GenBank/DDBJ whole genome shotgun (WGS) entry which is preliminary data.</text>
</comment>
<dbReference type="Pfam" id="PF07161">
    <property type="entry name" value="LppX_LprAFG"/>
    <property type="match status" value="1"/>
</dbReference>
<keyword evidence="3" id="KW-0472">Membrane</keyword>
<dbReference type="InterPro" id="IPR029046">
    <property type="entry name" value="LolA/LolB/LppX"/>
</dbReference>
<dbReference type="SUPFAM" id="SSF89392">
    <property type="entry name" value="Prokaryotic lipoproteins and lipoprotein localization factors"/>
    <property type="match status" value="1"/>
</dbReference>
<protein>
    <submittedName>
        <fullName evidence="5">LppX_LprAFG lipoprotein</fullName>
    </submittedName>
</protein>
<dbReference type="AlphaFoldDB" id="A0A4U2YLC6"/>
<feature type="signal peptide" evidence="4">
    <location>
        <begin position="1"/>
        <end position="23"/>
    </location>
</feature>